<dbReference type="OrthoDB" id="10039908at2759"/>
<evidence type="ECO:0000256" key="8">
    <source>
        <dbReference type="PROSITE-ProRule" id="PRU00152"/>
    </source>
</evidence>
<evidence type="ECO:0000313" key="12">
    <source>
        <dbReference type="EMBL" id="CAG2218574.1"/>
    </source>
</evidence>
<feature type="transmembrane region" description="Helical" evidence="10">
    <location>
        <begin position="858"/>
        <end position="878"/>
    </location>
</feature>
<evidence type="ECO:0000256" key="4">
    <source>
        <dbReference type="ARBA" id="ARBA00022729"/>
    </source>
</evidence>
<keyword evidence="4" id="KW-0732">Signal</keyword>
<gene>
    <name evidence="12" type="ORF">MEDL_32135</name>
</gene>
<accession>A0A8S3SDP7</accession>
<feature type="transmembrane region" description="Helical" evidence="10">
    <location>
        <begin position="729"/>
        <end position="752"/>
    </location>
</feature>
<dbReference type="PANTHER" id="PTHR10877:SF150">
    <property type="entry name" value="REJ DOMAIN-CONTAINING PROTEIN"/>
    <property type="match status" value="1"/>
</dbReference>
<feature type="region of interest" description="Disordered" evidence="9">
    <location>
        <begin position="313"/>
        <end position="332"/>
    </location>
</feature>
<evidence type="ECO:0000256" key="6">
    <source>
        <dbReference type="ARBA" id="ARBA00023136"/>
    </source>
</evidence>
<dbReference type="Pfam" id="PF08016">
    <property type="entry name" value="PKD_channel"/>
    <property type="match status" value="1"/>
</dbReference>
<feature type="transmembrane region" description="Helical" evidence="10">
    <location>
        <begin position="1241"/>
        <end position="1264"/>
    </location>
</feature>
<protein>
    <submittedName>
        <fullName evidence="12">PKD1L2</fullName>
    </submittedName>
</protein>
<dbReference type="SUPFAM" id="SSF49723">
    <property type="entry name" value="Lipase/lipooxygenase domain (PLAT/LH2 domain)"/>
    <property type="match status" value="1"/>
</dbReference>
<keyword evidence="3 10" id="KW-0812">Transmembrane</keyword>
<dbReference type="GO" id="GO:0016020">
    <property type="term" value="C:membrane"/>
    <property type="evidence" value="ECO:0007669"/>
    <property type="project" value="UniProtKB-SubCell"/>
</dbReference>
<keyword evidence="6 10" id="KW-0472">Membrane</keyword>
<dbReference type="InterPro" id="IPR001024">
    <property type="entry name" value="PLAT/LH2_dom"/>
</dbReference>
<comment type="subcellular location">
    <subcellularLocation>
        <location evidence="1">Membrane</location>
        <topology evidence="1">Multi-pass membrane protein</topology>
    </subcellularLocation>
</comment>
<feature type="transmembrane region" description="Helical" evidence="10">
    <location>
        <begin position="671"/>
        <end position="692"/>
    </location>
</feature>
<evidence type="ECO:0000256" key="5">
    <source>
        <dbReference type="ARBA" id="ARBA00022989"/>
    </source>
</evidence>
<dbReference type="EMBL" id="CAJPWZ010001600">
    <property type="protein sequence ID" value="CAG2218574.1"/>
    <property type="molecule type" value="Genomic_DNA"/>
</dbReference>
<keyword evidence="5 10" id="KW-1133">Transmembrane helix</keyword>
<evidence type="ECO:0000313" key="13">
    <source>
        <dbReference type="Proteomes" id="UP000683360"/>
    </source>
</evidence>
<name>A0A8S3SDP7_MYTED</name>
<dbReference type="PROSITE" id="PS50095">
    <property type="entry name" value="PLAT"/>
    <property type="match status" value="1"/>
</dbReference>
<evidence type="ECO:0000256" key="2">
    <source>
        <dbReference type="ARBA" id="ARBA00007200"/>
    </source>
</evidence>
<dbReference type="Pfam" id="PF01477">
    <property type="entry name" value="PLAT"/>
    <property type="match status" value="1"/>
</dbReference>
<dbReference type="GO" id="GO:0005262">
    <property type="term" value="F:calcium channel activity"/>
    <property type="evidence" value="ECO:0007669"/>
    <property type="project" value="TreeGrafter"/>
</dbReference>
<reference evidence="12" key="1">
    <citation type="submission" date="2021-03" db="EMBL/GenBank/DDBJ databases">
        <authorList>
            <person name="Bekaert M."/>
        </authorList>
    </citation>
    <scope>NUCLEOTIDE SEQUENCE</scope>
</reference>
<comment type="similarity">
    <text evidence="2">Belongs to the polycystin family.</text>
</comment>
<dbReference type="InterPro" id="IPR036392">
    <property type="entry name" value="PLAT/LH2_dom_sf"/>
</dbReference>
<dbReference type="GO" id="GO:0050982">
    <property type="term" value="P:detection of mechanical stimulus"/>
    <property type="evidence" value="ECO:0007669"/>
    <property type="project" value="TreeGrafter"/>
</dbReference>
<evidence type="ECO:0000256" key="7">
    <source>
        <dbReference type="ARBA" id="ARBA00023180"/>
    </source>
</evidence>
<comment type="caution">
    <text evidence="8">Lacks conserved residue(s) required for the propagation of feature annotation.</text>
</comment>
<evidence type="ECO:0000256" key="3">
    <source>
        <dbReference type="ARBA" id="ARBA00022692"/>
    </source>
</evidence>
<dbReference type="GO" id="GO:0005509">
    <property type="term" value="F:calcium ion binding"/>
    <property type="evidence" value="ECO:0007669"/>
    <property type="project" value="InterPro"/>
</dbReference>
<evidence type="ECO:0000256" key="9">
    <source>
        <dbReference type="SAM" id="MobiDB-lite"/>
    </source>
</evidence>
<dbReference type="FunFam" id="2.60.60.20:FF:000022">
    <property type="entry name" value="Uncharacterized protein"/>
    <property type="match status" value="1"/>
</dbReference>
<evidence type="ECO:0000259" key="11">
    <source>
        <dbReference type="PROSITE" id="PS50095"/>
    </source>
</evidence>
<comment type="caution">
    <text evidence="12">The sequence shown here is derived from an EMBL/GenBank/DDBJ whole genome shotgun (WGS) entry which is preliminary data.</text>
</comment>
<dbReference type="PRINTS" id="PR01433">
    <property type="entry name" value="POLYCYSTIN2"/>
</dbReference>
<dbReference type="InterPro" id="IPR046791">
    <property type="entry name" value="Polycystin_dom"/>
</dbReference>
<feature type="transmembrane region" description="Helical" evidence="10">
    <location>
        <begin position="419"/>
        <end position="439"/>
    </location>
</feature>
<keyword evidence="13" id="KW-1185">Reference proteome</keyword>
<dbReference type="SMART" id="SM00308">
    <property type="entry name" value="LH2"/>
    <property type="match status" value="1"/>
</dbReference>
<dbReference type="Pfam" id="PF20519">
    <property type="entry name" value="Polycystin_dom"/>
    <property type="match status" value="1"/>
</dbReference>
<dbReference type="InterPro" id="IPR013122">
    <property type="entry name" value="PKD1_2_channel"/>
</dbReference>
<dbReference type="Proteomes" id="UP000683360">
    <property type="component" value="Unassembled WGS sequence"/>
</dbReference>
<feature type="transmembrane region" description="Helical" evidence="10">
    <location>
        <begin position="1300"/>
        <end position="1321"/>
    </location>
</feature>
<dbReference type="InterPro" id="IPR051223">
    <property type="entry name" value="Polycystin"/>
</dbReference>
<feature type="transmembrane region" description="Helical" evidence="10">
    <location>
        <begin position="1111"/>
        <end position="1132"/>
    </location>
</feature>
<evidence type="ECO:0000256" key="10">
    <source>
        <dbReference type="SAM" id="Phobius"/>
    </source>
</evidence>
<proteinExistence type="inferred from homology"/>
<sequence>MVSGISDTFSFWKTAGSENLEKELKVEDVEDDFREYFTQHPDEQEDKMTFDELVQKCYKNKEKIRKKQQEMTEATKDSAEDLIESMAEVLDMTSTTTCAGAGEQVINRTGVVLSLDKDSKEVFLNNKSEVYRKGMSLQFDNESLANVSDETNINLQVTVLDTSPILHAKNASTITGQVINIAVKDELNNKIDVPLKMKIKNPGVTYFTEHVPYYDPQDQHQMMFFKSKKRSDSDVLIFYIKLDDELMQAINQLDLYYLFAKSGSQPSSTDFDFKGIVKVTDRETYGYKVFIPEHYLKEGDVYIALKQIQAGLSSNDSDSNTRHRRSSSRNETVSLSRINHTDISTSNVSLAIVTTSCMVYDPNSTTWTSNGCSVLPFSTLNETVCRCEPAVGSIFSLSFASPNMIDLNTVWSKFDPANAAVYGTLVALIVLYVIFVLILRRYDNQDAVRSTPLYLLDNQPFNDYYYMIAVHTGLRPGSGTNSNVYFILAGDVFSTGCRLLTSREQQGFQTSSVVYLVMSTSKCLGDLSYLRVWHDNTGEGNTNSWFLHKIIITDVQTNQRFVFHCDQWLAVDMNDGMIDRVLPVIDNKQCDFETSFSQQSRINLTENHLWLSLVLRPQKNAFTRVQRLSVILMALFLTMISNAMFFKSSADDAVTPDTVQIGGIRLSLKTIYVSFIGCIITVPPAVLVTFIFRNISSKTRQKNRTRTSTIKDNDEMIITVTEKKKFPHYAVYFAWGILVLGVVTSGFFLLLFSMQWGKDKAEEWLTTFIVSFVESFMIVDPLKVFAFAILIALITRKPADDETVSLDLDCVQKMAKKHHGDEFTELKVAVLSKKGPPTSRLMKKQRKLLLKERIAKRAFYKLILHIGFATVLFCIGYLNKDQRGYLYKAHIESQLYESSKYHYGFSMVSSPEAFLEWTRKTLIPLYFPTASYNGGSISIADKFFVGDMANLRLGLVRLRQVKVKTAKCYASKIVPGHFCAKKYYDEFEETSDLCKECSTPWTTDAWKYTTAKEVWGIPIIGIYNTYGGGGYIQSLSNNKENTEHTLDELLKLRWIDRYTRAVFVEFALYNANINVICYSIFLAEFPEIGGAFNWADSQCFRPTLISSATGFVNLFLSVIFLVLVIVKIVFLIKGIKKEKFRFFVNFWNVLDILIVLLSLIGLGIWITKFIFTKKALALYADNKNVFINFQHIVVWEYIFNVVLGLLVFISTLRISSALGYNRKIVEIAYVLKYGLNDITSFSFPFIIVLVAFVMFGYLVFGVSVYEYRNLFVSFGSLANTLIGKNAFNKIQQTVPILGELFFFVYVFCVLFTLMTIFAAILNNTITDVRNSHNKISEQVGIMHIIKSIGKDLLGLVGIHVKRTKRDTNRDVVNSGMKGRGSVSSSKVLHLIRGTLGDACDKGKYQETERSSCMSTESLIIQGSDTRSSNTCTQRKVRFQADMEDLKNENDSLYLNYL</sequence>
<organism evidence="12 13">
    <name type="scientific">Mytilus edulis</name>
    <name type="common">Blue mussel</name>
    <dbReference type="NCBI Taxonomy" id="6550"/>
    <lineage>
        <taxon>Eukaryota</taxon>
        <taxon>Metazoa</taxon>
        <taxon>Spiralia</taxon>
        <taxon>Lophotrochozoa</taxon>
        <taxon>Mollusca</taxon>
        <taxon>Bivalvia</taxon>
        <taxon>Autobranchia</taxon>
        <taxon>Pteriomorphia</taxon>
        <taxon>Mytilida</taxon>
        <taxon>Mytiloidea</taxon>
        <taxon>Mytilidae</taxon>
        <taxon>Mytilinae</taxon>
        <taxon>Mytilus</taxon>
    </lineage>
</organism>
<feature type="transmembrane region" description="Helical" evidence="10">
    <location>
        <begin position="1144"/>
        <end position="1166"/>
    </location>
</feature>
<feature type="transmembrane region" description="Helical" evidence="10">
    <location>
        <begin position="764"/>
        <end position="794"/>
    </location>
</feature>
<dbReference type="Gene3D" id="2.60.60.20">
    <property type="entry name" value="PLAT/LH2 domain"/>
    <property type="match status" value="1"/>
</dbReference>
<evidence type="ECO:0000256" key="1">
    <source>
        <dbReference type="ARBA" id="ARBA00004141"/>
    </source>
</evidence>
<feature type="domain" description="PLAT" evidence="11">
    <location>
        <begin position="464"/>
        <end position="583"/>
    </location>
</feature>
<feature type="transmembrane region" description="Helical" evidence="10">
    <location>
        <begin position="628"/>
        <end position="646"/>
    </location>
</feature>
<feature type="transmembrane region" description="Helical" evidence="10">
    <location>
        <begin position="1197"/>
        <end position="1220"/>
    </location>
</feature>
<keyword evidence="7" id="KW-0325">Glycoprotein</keyword>
<dbReference type="InterPro" id="IPR003915">
    <property type="entry name" value="PKD_2"/>
</dbReference>
<dbReference type="PANTHER" id="PTHR10877">
    <property type="entry name" value="POLYCYSTIN FAMILY MEMBER"/>
    <property type="match status" value="1"/>
</dbReference>